<dbReference type="Gene3D" id="3.60.110.10">
    <property type="entry name" value="Carbon-nitrogen hydrolase"/>
    <property type="match status" value="1"/>
</dbReference>
<dbReference type="GO" id="GO:0016787">
    <property type="term" value="F:hydrolase activity"/>
    <property type="evidence" value="ECO:0007669"/>
    <property type="project" value="UniProtKB-KW"/>
</dbReference>
<dbReference type="PROSITE" id="PS50263">
    <property type="entry name" value="CN_HYDROLASE"/>
    <property type="match status" value="1"/>
</dbReference>
<sequence>MSHWNIAAAQYVPRHNCTGVHVKHHLRFIHAAARHNCDLLVFPELSLTGCAMDAAPLPEPPAEEALFPLMQAVQTSGMTVIAGTTIPTRTGREKGLLLFNPENDRPEHYLQGSGACLKPDAARLSILGHPADVCLDPQAALFTSPQSVTETRWRDTISSLQHFAHRYAIAVLMANARGGSALWDDQGQLVVRADKGELLLTGYRDRRGWQGDIIPLR</sequence>
<keyword evidence="2" id="KW-0378">Hydrolase</keyword>
<dbReference type="InterPro" id="IPR036526">
    <property type="entry name" value="C-N_Hydrolase_sf"/>
</dbReference>
<gene>
    <name evidence="2" type="ORF">O7047_19260</name>
</gene>
<name>A0AAE4IYL0_9ENTR</name>
<dbReference type="Proteomes" id="UP001248822">
    <property type="component" value="Unassembled WGS sequence"/>
</dbReference>
<dbReference type="AlphaFoldDB" id="A0AAE4IYL0"/>
<accession>A0AAE4IYL0</accession>
<dbReference type="InterPro" id="IPR003010">
    <property type="entry name" value="C-N_Hydrolase"/>
</dbReference>
<organism evidence="2 3">
    <name type="scientific">Pseudenterobacter timonensis</name>
    <dbReference type="NCBI Taxonomy" id="1755099"/>
    <lineage>
        <taxon>Bacteria</taxon>
        <taxon>Pseudomonadati</taxon>
        <taxon>Pseudomonadota</taxon>
        <taxon>Gammaproteobacteria</taxon>
        <taxon>Enterobacterales</taxon>
        <taxon>Enterobacteriaceae</taxon>
        <taxon>Pseudenterobacter</taxon>
    </lineage>
</organism>
<protein>
    <submittedName>
        <fullName evidence="2">Carbon-nitrogen hydrolase family protein</fullName>
    </submittedName>
</protein>
<dbReference type="SUPFAM" id="SSF56317">
    <property type="entry name" value="Carbon-nitrogen hydrolase"/>
    <property type="match status" value="1"/>
</dbReference>
<feature type="domain" description="CN hydrolase" evidence="1">
    <location>
        <begin position="4"/>
        <end position="206"/>
    </location>
</feature>
<comment type="caution">
    <text evidence="2">The sequence shown here is derived from an EMBL/GenBank/DDBJ whole genome shotgun (WGS) entry which is preliminary data.</text>
</comment>
<proteinExistence type="predicted"/>
<evidence type="ECO:0000313" key="3">
    <source>
        <dbReference type="Proteomes" id="UP001248822"/>
    </source>
</evidence>
<dbReference type="EMBL" id="JAQGEC010000021">
    <property type="protein sequence ID" value="MDR9892361.1"/>
    <property type="molecule type" value="Genomic_DNA"/>
</dbReference>
<evidence type="ECO:0000313" key="2">
    <source>
        <dbReference type="EMBL" id="MDR9892361.1"/>
    </source>
</evidence>
<reference evidence="2" key="1">
    <citation type="submission" date="2022-12" db="EMBL/GenBank/DDBJ databases">
        <title>NDM-1 containing novel ST 2018 Pseudenterobacter timonensis.</title>
        <authorList>
            <person name="Halder G."/>
            <person name="Mandal S."/>
            <person name="Dutta S."/>
        </authorList>
    </citation>
    <scope>NUCLEOTIDE SEQUENCE</scope>
    <source>
        <strain evidence="2">CNCI147</strain>
    </source>
</reference>
<evidence type="ECO:0000259" key="1">
    <source>
        <dbReference type="PROSITE" id="PS50263"/>
    </source>
</evidence>
<dbReference type="RefSeq" id="WP_310827417.1">
    <property type="nucleotide sequence ID" value="NZ_JAQGEC010000021.1"/>
</dbReference>
<dbReference type="Pfam" id="PF00795">
    <property type="entry name" value="CN_hydrolase"/>
    <property type="match status" value="1"/>
</dbReference>